<sequence length="559" mass="60123">MAPAPIPRTGGQMVVDALKIHGVDHAFCVPGESFLPVLDALHAASGTIRTIVCRQEGAAAHMAEAYGKLTGKPGICLVTRGPGATNASIGVHTARHDSTPMILLVGQVGTDCLEREAWQEIDVRRTFGALAKWATQIDHLERMPELLSRAFHVATSGRPGPVVIALPEDLLYRQIAVPDAGVAGRTAAHAGDAQMKSLRELLAAARRPVLILGGGGWNAQACDGIAAFAEAFGLPVGTAFRRQDLFDNTHAQYAGDIGSGINPRLAQRLRDADLVIAAGARLSETTTAGYTLFDIPKLKAAFVHIHPDVEELGKVYHPDLAINAGMPEFARAARALAPAAAVSWGAWTASARDDYLERLAPVPTPGRLNLSEVVTHIRRHVPADTIVTNGAGNYASWVHRFYQYRGFRTQLAPTSGVMGYGTPAACAAALVHPDRRVICFAGDGCFLMNSQELATAKQYGLRIIFIVVNNGMYGSIRMHQEIHYPGRVFGTTLENPDFPALASSYGLEGFRVERTEDFPACFGRALEAERGALIELRIDPEAIKPQMTLTELRNKSLAR</sequence>
<evidence type="ECO:0000259" key="6">
    <source>
        <dbReference type="Pfam" id="PF02776"/>
    </source>
</evidence>
<dbReference type="SUPFAM" id="SSF52467">
    <property type="entry name" value="DHS-like NAD/FAD-binding domain"/>
    <property type="match status" value="1"/>
</dbReference>
<evidence type="ECO:0000313" key="8">
    <source>
        <dbReference type="Proteomes" id="UP001501671"/>
    </source>
</evidence>
<dbReference type="PANTHER" id="PTHR18968">
    <property type="entry name" value="THIAMINE PYROPHOSPHATE ENZYMES"/>
    <property type="match status" value="1"/>
</dbReference>
<evidence type="ECO:0000256" key="2">
    <source>
        <dbReference type="ARBA" id="ARBA00023052"/>
    </source>
</evidence>
<dbReference type="InterPro" id="IPR029035">
    <property type="entry name" value="DHS-like_NAD/FAD-binding_dom"/>
</dbReference>
<feature type="domain" description="Thiamine pyrophosphate enzyme central" evidence="4">
    <location>
        <begin position="197"/>
        <end position="331"/>
    </location>
</feature>
<accession>A0ABP8HS57</accession>
<proteinExistence type="inferred from homology"/>
<comment type="similarity">
    <text evidence="1 3">Belongs to the TPP enzyme family.</text>
</comment>
<dbReference type="InterPro" id="IPR045229">
    <property type="entry name" value="TPP_enz"/>
</dbReference>
<protein>
    <submittedName>
        <fullName evidence="7">Thiamine pyrophosphate-binding protein</fullName>
    </submittedName>
</protein>
<dbReference type="Pfam" id="PF00205">
    <property type="entry name" value="TPP_enzyme_M"/>
    <property type="match status" value="1"/>
</dbReference>
<keyword evidence="8" id="KW-1185">Reference proteome</keyword>
<feature type="domain" description="Thiamine pyrophosphate enzyme TPP-binding" evidence="5">
    <location>
        <begin position="390"/>
        <end position="535"/>
    </location>
</feature>
<gene>
    <name evidence="7" type="ORF">GCM10023144_46580</name>
</gene>
<dbReference type="PANTHER" id="PTHR18968:SF120">
    <property type="entry name" value="ACETOLACTATE SYNTHASE LARGE SUBUNIT"/>
    <property type="match status" value="1"/>
</dbReference>
<dbReference type="InterPro" id="IPR029061">
    <property type="entry name" value="THDP-binding"/>
</dbReference>
<dbReference type="CDD" id="cd00568">
    <property type="entry name" value="TPP_enzymes"/>
    <property type="match status" value="1"/>
</dbReference>
<evidence type="ECO:0000259" key="4">
    <source>
        <dbReference type="Pfam" id="PF00205"/>
    </source>
</evidence>
<dbReference type="SUPFAM" id="SSF52518">
    <property type="entry name" value="Thiamin diphosphate-binding fold (THDP-binding)"/>
    <property type="match status" value="2"/>
</dbReference>
<comment type="caution">
    <text evidence="7">The sequence shown here is derived from an EMBL/GenBank/DDBJ whole genome shotgun (WGS) entry which is preliminary data.</text>
</comment>
<dbReference type="Gene3D" id="3.40.50.970">
    <property type="match status" value="2"/>
</dbReference>
<dbReference type="Proteomes" id="UP001501671">
    <property type="component" value="Unassembled WGS sequence"/>
</dbReference>
<keyword evidence="2 3" id="KW-0786">Thiamine pyrophosphate</keyword>
<evidence type="ECO:0000256" key="3">
    <source>
        <dbReference type="RuleBase" id="RU362132"/>
    </source>
</evidence>
<dbReference type="EMBL" id="BAABFO010000039">
    <property type="protein sequence ID" value="GAA4343530.1"/>
    <property type="molecule type" value="Genomic_DNA"/>
</dbReference>
<dbReference type="CDD" id="cd07035">
    <property type="entry name" value="TPP_PYR_POX_like"/>
    <property type="match status" value="1"/>
</dbReference>
<dbReference type="InterPro" id="IPR012001">
    <property type="entry name" value="Thiamin_PyroP_enz_TPP-bd_dom"/>
</dbReference>
<dbReference type="Pfam" id="PF02775">
    <property type="entry name" value="TPP_enzyme_C"/>
    <property type="match status" value="1"/>
</dbReference>
<dbReference type="Pfam" id="PF02776">
    <property type="entry name" value="TPP_enzyme_N"/>
    <property type="match status" value="1"/>
</dbReference>
<dbReference type="InterPro" id="IPR012000">
    <property type="entry name" value="Thiamin_PyroP_enz_cen_dom"/>
</dbReference>
<reference evidence="8" key="1">
    <citation type="journal article" date="2019" name="Int. J. Syst. Evol. Microbiol.">
        <title>The Global Catalogue of Microorganisms (GCM) 10K type strain sequencing project: providing services to taxonomists for standard genome sequencing and annotation.</title>
        <authorList>
            <consortium name="The Broad Institute Genomics Platform"/>
            <consortium name="The Broad Institute Genome Sequencing Center for Infectious Disease"/>
            <person name="Wu L."/>
            <person name="Ma J."/>
        </authorList>
    </citation>
    <scope>NUCLEOTIDE SEQUENCE [LARGE SCALE GENOMIC DNA]</scope>
    <source>
        <strain evidence="8">JCM 17666</strain>
    </source>
</reference>
<evidence type="ECO:0000256" key="1">
    <source>
        <dbReference type="ARBA" id="ARBA00007812"/>
    </source>
</evidence>
<dbReference type="NCBIfam" id="NF006052">
    <property type="entry name" value="PRK08199.1"/>
    <property type="match status" value="1"/>
</dbReference>
<name>A0ABP8HS57_9BURK</name>
<feature type="domain" description="Thiamine pyrophosphate enzyme N-terminal TPP-binding" evidence="6">
    <location>
        <begin position="8"/>
        <end position="122"/>
    </location>
</feature>
<organism evidence="7 8">
    <name type="scientific">Pigmentiphaga soli</name>
    <dbReference type="NCBI Taxonomy" id="1007095"/>
    <lineage>
        <taxon>Bacteria</taxon>
        <taxon>Pseudomonadati</taxon>
        <taxon>Pseudomonadota</taxon>
        <taxon>Betaproteobacteria</taxon>
        <taxon>Burkholderiales</taxon>
        <taxon>Alcaligenaceae</taxon>
        <taxon>Pigmentiphaga</taxon>
    </lineage>
</organism>
<evidence type="ECO:0000313" key="7">
    <source>
        <dbReference type="EMBL" id="GAA4343530.1"/>
    </source>
</evidence>
<evidence type="ECO:0000259" key="5">
    <source>
        <dbReference type="Pfam" id="PF02775"/>
    </source>
</evidence>
<dbReference type="InterPro" id="IPR011766">
    <property type="entry name" value="TPP_enzyme_TPP-bd"/>
</dbReference>
<dbReference type="RefSeq" id="WP_345252345.1">
    <property type="nucleotide sequence ID" value="NZ_BAABFO010000039.1"/>
</dbReference>
<dbReference type="Gene3D" id="3.40.50.1220">
    <property type="entry name" value="TPP-binding domain"/>
    <property type="match status" value="1"/>
</dbReference>